<reference evidence="1 2" key="2">
    <citation type="submission" date="2007-06" db="EMBL/GenBank/DDBJ databases">
        <title>Draft genome sequence of Pseudoflavonifractor capillosus ATCC 29799.</title>
        <authorList>
            <person name="Sudarsanam P."/>
            <person name="Ley R."/>
            <person name="Guruge J."/>
            <person name="Turnbaugh P.J."/>
            <person name="Mahowald M."/>
            <person name="Liep D."/>
            <person name="Gordon J."/>
        </authorList>
    </citation>
    <scope>NUCLEOTIDE SEQUENCE [LARGE SCALE GENOMIC DNA]</scope>
    <source>
        <strain evidence="1 2">ATCC 29799</strain>
    </source>
</reference>
<name>A6NVL4_9FIRM</name>
<evidence type="ECO:0000313" key="2">
    <source>
        <dbReference type="Proteomes" id="UP000003639"/>
    </source>
</evidence>
<organism evidence="1 2">
    <name type="scientific">Pseudoflavonifractor capillosus ATCC 29799</name>
    <dbReference type="NCBI Taxonomy" id="411467"/>
    <lineage>
        <taxon>Bacteria</taxon>
        <taxon>Bacillati</taxon>
        <taxon>Bacillota</taxon>
        <taxon>Clostridia</taxon>
        <taxon>Eubacteriales</taxon>
        <taxon>Oscillospiraceae</taxon>
        <taxon>Pseudoflavonifractor</taxon>
    </lineage>
</organism>
<dbReference type="EMBL" id="AAXG02000013">
    <property type="protein sequence ID" value="EDM99983.1"/>
    <property type="molecule type" value="Genomic_DNA"/>
</dbReference>
<proteinExistence type="predicted"/>
<protein>
    <submittedName>
        <fullName evidence="1">Uncharacterized protein</fullName>
    </submittedName>
</protein>
<dbReference type="AntiFam" id="ANF00012">
    <property type="entry name" value="tRNA translation"/>
</dbReference>
<dbReference type="STRING" id="411467.BACCAP_02257"/>
<reference evidence="1 2" key="1">
    <citation type="submission" date="2007-04" db="EMBL/GenBank/DDBJ databases">
        <authorList>
            <person name="Fulton L."/>
            <person name="Clifton S."/>
            <person name="Fulton B."/>
            <person name="Xu J."/>
            <person name="Minx P."/>
            <person name="Pepin K.H."/>
            <person name="Johnson M."/>
            <person name="Thiruvilangam P."/>
            <person name="Bhonagiri V."/>
            <person name="Nash W.E."/>
            <person name="Mardis E.R."/>
            <person name="Wilson R.K."/>
        </authorList>
    </citation>
    <scope>NUCLEOTIDE SEQUENCE [LARGE SCALE GENOMIC DNA]</scope>
    <source>
        <strain evidence="1 2">ATCC 29799</strain>
    </source>
</reference>
<dbReference type="Proteomes" id="UP000003639">
    <property type="component" value="Unassembled WGS sequence"/>
</dbReference>
<sequence>MSTAKISSSIVKQRSEHKKAPYRKIRSFFGAGNVTRTHDLLITNQLLYRLSYTSIFSFHVR</sequence>
<evidence type="ECO:0000313" key="1">
    <source>
        <dbReference type="EMBL" id="EDM99983.1"/>
    </source>
</evidence>
<dbReference type="AlphaFoldDB" id="A6NVL4"/>
<accession>A6NVL4</accession>
<comment type="caution">
    <text evidence="1">The sequence shown here is derived from an EMBL/GenBank/DDBJ whole genome shotgun (WGS) entry which is preliminary data.</text>
</comment>
<gene>
    <name evidence="1" type="ORF">BACCAP_02257</name>
</gene>
<keyword evidence="2" id="KW-1185">Reference proteome</keyword>